<gene>
    <name evidence="1" type="ORF">SLA_0418</name>
</gene>
<evidence type="ECO:0000313" key="2">
    <source>
        <dbReference type="Proteomes" id="UP000217676"/>
    </source>
</evidence>
<accession>A0A160NUV0</accession>
<dbReference type="Proteomes" id="UP000217676">
    <property type="component" value="Chromosome"/>
</dbReference>
<proteinExistence type="predicted"/>
<dbReference type="EMBL" id="AP017424">
    <property type="protein sequence ID" value="BAU81373.1"/>
    <property type="molecule type" value="Genomic_DNA"/>
</dbReference>
<keyword evidence="2" id="KW-1185">Reference proteome</keyword>
<sequence length="105" mass="11473">MEAFVTASLTCRKTLSSEAGSVYAWETAEGASGSILIDVGESVARPCTPEGTLLGAMLLDRNVGNVENPDPDPVIRRAFLITASVIFQERERQGRLPDEITRTYW</sequence>
<dbReference type="KEGG" id="slau:SLA_0418"/>
<organism evidence="1 2">
    <name type="scientific">Streptomyces laurentii</name>
    <dbReference type="NCBI Taxonomy" id="39478"/>
    <lineage>
        <taxon>Bacteria</taxon>
        <taxon>Bacillati</taxon>
        <taxon>Actinomycetota</taxon>
        <taxon>Actinomycetes</taxon>
        <taxon>Kitasatosporales</taxon>
        <taxon>Streptomycetaceae</taxon>
        <taxon>Streptomyces</taxon>
    </lineage>
</organism>
<evidence type="ECO:0000313" key="1">
    <source>
        <dbReference type="EMBL" id="BAU81373.1"/>
    </source>
</evidence>
<dbReference type="RefSeq" id="WP_359880376.1">
    <property type="nucleotide sequence ID" value="NZ_JBEYHT010000040.1"/>
</dbReference>
<dbReference type="AlphaFoldDB" id="A0A160NUV0"/>
<reference evidence="1 2" key="1">
    <citation type="journal article" date="2016" name="Genome Announc.">
        <title>Complete Genome Sequence of Thiostrepton-Producing Streptomyces laurentii ATCC 31255.</title>
        <authorList>
            <person name="Doi K."/>
            <person name="Fujino Y."/>
            <person name="Nagayoshi Y."/>
            <person name="Ohshima T."/>
            <person name="Ogata S."/>
        </authorList>
    </citation>
    <scope>NUCLEOTIDE SEQUENCE [LARGE SCALE GENOMIC DNA]</scope>
    <source>
        <strain evidence="1 2">ATCC 31255</strain>
    </source>
</reference>
<protein>
    <submittedName>
        <fullName evidence="1">Uncharacterized protein</fullName>
    </submittedName>
</protein>
<name>A0A160NUV0_STRLU</name>